<accession>A0A399F182</accession>
<keyword evidence="2" id="KW-1003">Cell membrane</keyword>
<protein>
    <submittedName>
        <fullName evidence="9">Decaprenyl-phosphate N-acetylglucosaminephosphotransferase</fullName>
        <ecNumber evidence="9">2.7.8.35</ecNumber>
    </submittedName>
</protein>
<feature type="binding site" evidence="7">
    <location>
        <position position="69"/>
    </location>
    <ligand>
        <name>Mg(2+)</name>
        <dbReference type="ChEBI" id="CHEBI:18420"/>
    </ligand>
</feature>
<keyword evidence="7" id="KW-0460">Magnesium</keyword>
<dbReference type="RefSeq" id="WP_245958800.1">
    <property type="nucleotide sequence ID" value="NZ_QWKZ01000004.1"/>
</dbReference>
<dbReference type="InterPro" id="IPR000715">
    <property type="entry name" value="Glycosyl_transferase_4"/>
</dbReference>
<evidence type="ECO:0000313" key="10">
    <source>
        <dbReference type="Proteomes" id="UP000265800"/>
    </source>
</evidence>
<evidence type="ECO:0000313" key="9">
    <source>
        <dbReference type="EMBL" id="RIH89740.1"/>
    </source>
</evidence>
<dbReference type="AlphaFoldDB" id="A0A399F182"/>
<feature type="transmembrane region" description="Helical" evidence="8">
    <location>
        <begin position="20"/>
        <end position="37"/>
    </location>
</feature>
<dbReference type="EC" id="2.7.8.35" evidence="9"/>
<dbReference type="PANTHER" id="PTHR22926:SF3">
    <property type="entry name" value="UNDECAPRENYL-PHOSPHATE ALPHA-N-ACETYLGLUCOSAMINYL 1-PHOSPHATE TRANSFERASE"/>
    <property type="match status" value="1"/>
</dbReference>
<evidence type="ECO:0000256" key="1">
    <source>
        <dbReference type="ARBA" id="ARBA00004651"/>
    </source>
</evidence>
<name>A0A399F182_9DEIN</name>
<keyword evidence="4 8" id="KW-0812">Transmembrane</keyword>
<gene>
    <name evidence="9" type="primary">wecA_1</name>
    <name evidence="9" type="ORF">Mlute_00255</name>
</gene>
<dbReference type="PANTHER" id="PTHR22926">
    <property type="entry name" value="PHOSPHO-N-ACETYLMURAMOYL-PENTAPEPTIDE-TRANSFERASE"/>
    <property type="match status" value="1"/>
</dbReference>
<dbReference type="GO" id="GO:0016780">
    <property type="term" value="F:phosphotransferase activity, for other substituted phosphate groups"/>
    <property type="evidence" value="ECO:0007669"/>
    <property type="project" value="InterPro"/>
</dbReference>
<dbReference type="GO" id="GO:0005886">
    <property type="term" value="C:plasma membrane"/>
    <property type="evidence" value="ECO:0007669"/>
    <property type="project" value="UniProtKB-SubCell"/>
</dbReference>
<evidence type="ECO:0000256" key="3">
    <source>
        <dbReference type="ARBA" id="ARBA00022679"/>
    </source>
</evidence>
<keyword evidence="10" id="KW-1185">Reference proteome</keyword>
<feature type="transmembrane region" description="Helical" evidence="8">
    <location>
        <begin position="145"/>
        <end position="163"/>
    </location>
</feature>
<feature type="transmembrane region" description="Helical" evidence="8">
    <location>
        <begin position="44"/>
        <end position="60"/>
    </location>
</feature>
<dbReference type="GO" id="GO:0044038">
    <property type="term" value="P:cell wall macromolecule biosynthetic process"/>
    <property type="evidence" value="ECO:0007669"/>
    <property type="project" value="TreeGrafter"/>
</dbReference>
<comment type="subcellular location">
    <subcellularLocation>
        <location evidence="1">Cell membrane</location>
        <topology evidence="1">Multi-pass membrane protein</topology>
    </subcellularLocation>
</comment>
<evidence type="ECO:0000256" key="6">
    <source>
        <dbReference type="ARBA" id="ARBA00023136"/>
    </source>
</evidence>
<dbReference type="Pfam" id="PF00953">
    <property type="entry name" value="Glycos_transf_4"/>
    <property type="match status" value="1"/>
</dbReference>
<feature type="transmembrane region" description="Helical" evidence="8">
    <location>
        <begin position="169"/>
        <end position="187"/>
    </location>
</feature>
<dbReference type="CDD" id="cd06853">
    <property type="entry name" value="GT_WecA_like"/>
    <property type="match status" value="1"/>
</dbReference>
<proteinExistence type="predicted"/>
<dbReference type="GO" id="GO:0009103">
    <property type="term" value="P:lipopolysaccharide biosynthetic process"/>
    <property type="evidence" value="ECO:0007669"/>
    <property type="project" value="TreeGrafter"/>
</dbReference>
<evidence type="ECO:0000256" key="5">
    <source>
        <dbReference type="ARBA" id="ARBA00022989"/>
    </source>
</evidence>
<feature type="binding site" evidence="7">
    <location>
        <position position="12"/>
    </location>
    <ligand>
        <name>Mg(2+)</name>
        <dbReference type="ChEBI" id="CHEBI:18420"/>
    </ligand>
</feature>
<keyword evidence="6 8" id="KW-0472">Membrane</keyword>
<comment type="caution">
    <text evidence="9">The sequence shown here is derived from an EMBL/GenBank/DDBJ whole genome shotgun (WGS) entry which is preliminary data.</text>
</comment>
<feature type="transmembrane region" description="Helical" evidence="8">
    <location>
        <begin position="80"/>
        <end position="106"/>
    </location>
</feature>
<keyword evidence="5 8" id="KW-1133">Transmembrane helix</keyword>
<evidence type="ECO:0000256" key="4">
    <source>
        <dbReference type="ARBA" id="ARBA00022692"/>
    </source>
</evidence>
<keyword evidence="3 9" id="KW-0808">Transferase</keyword>
<comment type="cofactor">
    <cofactor evidence="7">
        <name>Mg(2+)</name>
        <dbReference type="ChEBI" id="CHEBI:18420"/>
    </cofactor>
</comment>
<dbReference type="Proteomes" id="UP000265800">
    <property type="component" value="Unassembled WGS sequence"/>
</dbReference>
<organism evidence="9 10">
    <name type="scientific">Meiothermus luteus</name>
    <dbReference type="NCBI Taxonomy" id="2026184"/>
    <lineage>
        <taxon>Bacteria</taxon>
        <taxon>Thermotogati</taxon>
        <taxon>Deinococcota</taxon>
        <taxon>Deinococci</taxon>
        <taxon>Thermales</taxon>
        <taxon>Thermaceae</taxon>
        <taxon>Meiothermus</taxon>
    </lineage>
</organism>
<evidence type="ECO:0000256" key="2">
    <source>
        <dbReference type="ARBA" id="ARBA00022475"/>
    </source>
</evidence>
<dbReference type="EMBL" id="QWKZ01000004">
    <property type="protein sequence ID" value="RIH89740.1"/>
    <property type="molecule type" value="Genomic_DNA"/>
</dbReference>
<dbReference type="GO" id="GO:0071555">
    <property type="term" value="P:cell wall organization"/>
    <property type="evidence" value="ECO:0007669"/>
    <property type="project" value="TreeGrafter"/>
</dbReference>
<reference evidence="9 10" key="1">
    <citation type="submission" date="2018-08" db="EMBL/GenBank/DDBJ databases">
        <title>Meiothermus luteus KCTC 52599 genome sequencing project.</title>
        <authorList>
            <person name="Da Costa M.S."/>
            <person name="Albuquerque L."/>
            <person name="Raposo P."/>
            <person name="Froufe H.J.C."/>
            <person name="Barroso C.S."/>
            <person name="Egas C."/>
        </authorList>
    </citation>
    <scope>NUCLEOTIDE SEQUENCE [LARGE SCALE GENOMIC DNA]</scope>
    <source>
        <strain evidence="9 10">KCTC 52599</strain>
    </source>
</reference>
<dbReference type="GO" id="GO:0046872">
    <property type="term" value="F:metal ion binding"/>
    <property type="evidence" value="ECO:0007669"/>
    <property type="project" value="UniProtKB-KW"/>
</dbReference>
<keyword evidence="7" id="KW-0479">Metal-binding</keyword>
<evidence type="ECO:0000256" key="7">
    <source>
        <dbReference type="PIRSR" id="PIRSR600715-1"/>
    </source>
</evidence>
<sequence>MGLVPTMANAVNLIDGMNGLASGNAIISALGVAVLLWGTPQATLALLAAASLLGFLVWNYPQAKTFMGDVGSLSTGYMLAMLWIAATTHGGQTFLAAGAMLAFPLYDTLAGIVRRWRRGKPIFDGDRDHTYDRLDQLYIQNPSKTVLVVWLLSGLLVLLGLWVNQSPLPWGLAGLGLSLALLLWGAYRLGSL</sequence>
<evidence type="ECO:0000256" key="8">
    <source>
        <dbReference type="SAM" id="Phobius"/>
    </source>
</evidence>